<feature type="chain" id="PRO_5035880349" description="Secreted protein" evidence="1">
    <location>
        <begin position="23"/>
        <end position="146"/>
    </location>
</feature>
<feature type="signal peptide" evidence="1">
    <location>
        <begin position="1"/>
        <end position="22"/>
    </location>
</feature>
<protein>
    <recommendedName>
        <fullName evidence="4">Secreted protein</fullName>
    </recommendedName>
</protein>
<organism evidence="2 3">
    <name type="scientific">Panicum virgatum</name>
    <name type="common">Blackwell switchgrass</name>
    <dbReference type="NCBI Taxonomy" id="38727"/>
    <lineage>
        <taxon>Eukaryota</taxon>
        <taxon>Viridiplantae</taxon>
        <taxon>Streptophyta</taxon>
        <taxon>Embryophyta</taxon>
        <taxon>Tracheophyta</taxon>
        <taxon>Spermatophyta</taxon>
        <taxon>Magnoliopsida</taxon>
        <taxon>Liliopsida</taxon>
        <taxon>Poales</taxon>
        <taxon>Poaceae</taxon>
        <taxon>PACMAD clade</taxon>
        <taxon>Panicoideae</taxon>
        <taxon>Panicodae</taxon>
        <taxon>Paniceae</taxon>
        <taxon>Panicinae</taxon>
        <taxon>Panicum</taxon>
        <taxon>Panicum sect. Hiantes</taxon>
    </lineage>
</organism>
<gene>
    <name evidence="2" type="ORF">PVAP13_9KG149385</name>
</gene>
<evidence type="ECO:0000313" key="2">
    <source>
        <dbReference type="EMBL" id="KAG2548160.1"/>
    </source>
</evidence>
<keyword evidence="1" id="KW-0732">Signal</keyword>
<accession>A0A8T0NFL7</accession>
<evidence type="ECO:0000256" key="1">
    <source>
        <dbReference type="SAM" id="SignalP"/>
    </source>
</evidence>
<dbReference type="AlphaFoldDB" id="A0A8T0NFL7"/>
<reference evidence="2" key="1">
    <citation type="submission" date="2020-05" db="EMBL/GenBank/DDBJ databases">
        <title>WGS assembly of Panicum virgatum.</title>
        <authorList>
            <person name="Lovell J.T."/>
            <person name="Jenkins J."/>
            <person name="Shu S."/>
            <person name="Juenger T.E."/>
            <person name="Schmutz J."/>
        </authorList>
    </citation>
    <scope>NUCLEOTIDE SEQUENCE</scope>
    <source>
        <strain evidence="2">AP13</strain>
    </source>
</reference>
<dbReference type="Proteomes" id="UP000823388">
    <property type="component" value="Chromosome 9K"/>
</dbReference>
<evidence type="ECO:0008006" key="4">
    <source>
        <dbReference type="Google" id="ProtNLM"/>
    </source>
</evidence>
<name>A0A8T0NFL7_PANVG</name>
<comment type="caution">
    <text evidence="2">The sequence shown here is derived from an EMBL/GenBank/DDBJ whole genome shotgun (WGS) entry which is preliminary data.</text>
</comment>
<sequence length="146" mass="15175">MKTLYSGHLLASLLVISRKSTCTCMYGLTNLLACTHHSCVVSPPADQHGMLSSPMASSIAADISPVRHPLGMRSSLGLIAFVVLAELGVGIDAVEHDDVIGDGGVRLGQHTLDVGAGGTTTDDDEEPHLPSSLSANMVMLLSAKLK</sequence>
<evidence type="ECO:0000313" key="3">
    <source>
        <dbReference type="Proteomes" id="UP000823388"/>
    </source>
</evidence>
<dbReference type="EMBL" id="CM029053">
    <property type="protein sequence ID" value="KAG2548160.1"/>
    <property type="molecule type" value="Genomic_DNA"/>
</dbReference>
<proteinExistence type="predicted"/>
<keyword evidence="3" id="KW-1185">Reference proteome</keyword>